<evidence type="ECO:0000313" key="1">
    <source>
        <dbReference type="EMBL" id="CAB4542650.1"/>
    </source>
</evidence>
<gene>
    <name evidence="1" type="ORF">UFOPK1503_00365</name>
</gene>
<name>A0A6J6BU20_9ZZZZ</name>
<sequence>MLLSQLGMRSIVFISLVLAIAMIAPGAVQVTEDNTRTIPALDSTNITYCEVSACGYIEGLGLEVVGEPIVTEDEFGTRVSVQVVNRDRSVGQREFWAELRTQEGAFVEAMRGQLVLTDQGPQFIEFFFTGSAPEFTGLLMDLGY</sequence>
<dbReference type="EMBL" id="CAEZST010000004">
    <property type="protein sequence ID" value="CAB4542650.1"/>
    <property type="molecule type" value="Genomic_DNA"/>
</dbReference>
<dbReference type="AlphaFoldDB" id="A0A6J6BU20"/>
<organism evidence="1">
    <name type="scientific">freshwater metagenome</name>
    <dbReference type="NCBI Taxonomy" id="449393"/>
    <lineage>
        <taxon>unclassified sequences</taxon>
        <taxon>metagenomes</taxon>
        <taxon>ecological metagenomes</taxon>
    </lineage>
</organism>
<protein>
    <submittedName>
        <fullName evidence="1">Unannotated protein</fullName>
    </submittedName>
</protein>
<accession>A0A6J6BU20</accession>
<proteinExistence type="predicted"/>
<reference evidence="1" key="1">
    <citation type="submission" date="2020-05" db="EMBL/GenBank/DDBJ databases">
        <authorList>
            <person name="Chiriac C."/>
            <person name="Salcher M."/>
            <person name="Ghai R."/>
            <person name="Kavagutti S V."/>
        </authorList>
    </citation>
    <scope>NUCLEOTIDE SEQUENCE</scope>
</reference>